<keyword evidence="8" id="KW-1185">Reference proteome</keyword>
<evidence type="ECO:0000256" key="2">
    <source>
        <dbReference type="ARBA" id="ARBA00022525"/>
    </source>
</evidence>
<reference evidence="8" key="1">
    <citation type="submission" date="2022-06" db="EMBL/GenBank/DDBJ databases">
        <authorList>
            <person name="Berger JAMES D."/>
            <person name="Berger JAMES D."/>
        </authorList>
    </citation>
    <scope>NUCLEOTIDE SEQUENCE [LARGE SCALE GENOMIC DNA]</scope>
</reference>
<organism evidence="8 9">
    <name type="scientific">Trichobilharzia regenti</name>
    <name type="common">Nasal bird schistosome</name>
    <dbReference type="NCBI Taxonomy" id="157069"/>
    <lineage>
        <taxon>Eukaryota</taxon>
        <taxon>Metazoa</taxon>
        <taxon>Spiralia</taxon>
        <taxon>Lophotrochozoa</taxon>
        <taxon>Platyhelminthes</taxon>
        <taxon>Trematoda</taxon>
        <taxon>Digenea</taxon>
        <taxon>Strigeidida</taxon>
        <taxon>Schistosomatoidea</taxon>
        <taxon>Schistosomatidae</taxon>
        <taxon>Trichobilharzia</taxon>
    </lineage>
</organism>
<evidence type="ECO:0000313" key="9">
    <source>
        <dbReference type="WBParaSite" id="TREG1_122820.1"/>
    </source>
</evidence>
<keyword evidence="3 6" id="KW-0732">Signal</keyword>
<keyword evidence="5" id="KW-1015">Disulfide bond</keyword>
<comment type="subcellular location">
    <subcellularLocation>
        <location evidence="1">Secreted</location>
    </subcellularLocation>
</comment>
<evidence type="ECO:0000256" key="3">
    <source>
        <dbReference type="ARBA" id="ARBA00022729"/>
    </source>
</evidence>
<name>A0AA85J185_TRIRE</name>
<dbReference type="Pfam" id="PF11703">
    <property type="entry name" value="UPF0506"/>
    <property type="match status" value="1"/>
</dbReference>
<evidence type="ECO:0000256" key="5">
    <source>
        <dbReference type="ARBA" id="ARBA00023157"/>
    </source>
</evidence>
<feature type="chain" id="PRO_5041634068" description="UPF0506 domain-containing protein" evidence="6">
    <location>
        <begin position="19"/>
        <end position="99"/>
    </location>
</feature>
<evidence type="ECO:0000259" key="7">
    <source>
        <dbReference type="Pfam" id="PF11703"/>
    </source>
</evidence>
<feature type="domain" description="UPF0506" evidence="7">
    <location>
        <begin position="30"/>
        <end position="87"/>
    </location>
</feature>
<evidence type="ECO:0000313" key="8">
    <source>
        <dbReference type="Proteomes" id="UP000050795"/>
    </source>
</evidence>
<dbReference type="GO" id="GO:0005576">
    <property type="term" value="C:extracellular region"/>
    <property type="evidence" value="ECO:0007669"/>
    <property type="project" value="UniProtKB-SubCell"/>
</dbReference>
<sequence length="99" mass="10680">MNAYVLLAVLCFPLMCIGGVPPQTISASSCGELGRWCDRTIFHPCCDGLVCRLEGFANGKCVKCLENDFLCLANSECCSGYCYFSKCVSSSINANRLSS</sequence>
<dbReference type="AlphaFoldDB" id="A0AA85J185"/>
<evidence type="ECO:0000256" key="1">
    <source>
        <dbReference type="ARBA" id="ARBA00004613"/>
    </source>
</evidence>
<keyword evidence="4" id="KW-0960">Knottin</keyword>
<feature type="signal peptide" evidence="6">
    <location>
        <begin position="1"/>
        <end position="18"/>
    </location>
</feature>
<reference evidence="9" key="2">
    <citation type="submission" date="2023-11" db="UniProtKB">
        <authorList>
            <consortium name="WormBaseParasite"/>
        </authorList>
    </citation>
    <scope>IDENTIFICATION</scope>
</reference>
<protein>
    <recommendedName>
        <fullName evidence="7">UPF0506 domain-containing protein</fullName>
    </recommendedName>
</protein>
<dbReference type="Proteomes" id="UP000050795">
    <property type="component" value="Unassembled WGS sequence"/>
</dbReference>
<proteinExistence type="predicted"/>
<evidence type="ECO:0000256" key="6">
    <source>
        <dbReference type="SAM" id="SignalP"/>
    </source>
</evidence>
<dbReference type="WBParaSite" id="TREG1_122820.1">
    <property type="protein sequence ID" value="TREG1_122820.1"/>
    <property type="gene ID" value="TREG1_122820"/>
</dbReference>
<evidence type="ECO:0000256" key="4">
    <source>
        <dbReference type="ARBA" id="ARBA00022854"/>
    </source>
</evidence>
<dbReference type="InterPro" id="IPR021712">
    <property type="entry name" value="UPF0506"/>
</dbReference>
<keyword evidence="2" id="KW-0964">Secreted</keyword>
<accession>A0AA85J185</accession>